<comment type="pathway">
    <text evidence="5">Amino-acid biosynthesis; D-alanine biosynthesis; D-alanine from L-alanine: step 1/1.</text>
</comment>
<keyword evidence="4 5" id="KW-0413">Isomerase</keyword>
<dbReference type="SUPFAM" id="SSF53244">
    <property type="entry name" value="MurD-like peptide ligases, peptide-binding domain"/>
    <property type="match status" value="1"/>
</dbReference>
<evidence type="ECO:0000256" key="2">
    <source>
        <dbReference type="ARBA" id="ARBA00001933"/>
    </source>
</evidence>
<keyword evidence="10" id="KW-1185">Reference proteome</keyword>
<dbReference type="GO" id="GO:0030170">
    <property type="term" value="F:pyridoxal phosphate binding"/>
    <property type="evidence" value="ECO:0007669"/>
    <property type="project" value="UniProtKB-UniRule"/>
</dbReference>
<dbReference type="Proteomes" id="UP000249720">
    <property type="component" value="Unassembled WGS sequence"/>
</dbReference>
<dbReference type="PANTHER" id="PTHR30511">
    <property type="entry name" value="ALANINE RACEMASE"/>
    <property type="match status" value="1"/>
</dbReference>
<dbReference type="GO" id="GO:0008784">
    <property type="term" value="F:alanine racemase activity"/>
    <property type="evidence" value="ECO:0007669"/>
    <property type="project" value="UniProtKB-UniRule"/>
</dbReference>
<dbReference type="InterPro" id="IPR009006">
    <property type="entry name" value="Ala_racemase/Decarboxylase_C"/>
</dbReference>
<dbReference type="InterPro" id="IPR036615">
    <property type="entry name" value="Mur_ligase_C_dom_sf"/>
</dbReference>
<dbReference type="Gene3D" id="3.20.20.10">
    <property type="entry name" value="Alanine racemase"/>
    <property type="match status" value="1"/>
</dbReference>
<dbReference type="Gene3D" id="2.40.37.10">
    <property type="entry name" value="Lyase, Ornithine Decarboxylase, Chain A, domain 1"/>
    <property type="match status" value="1"/>
</dbReference>
<organism evidence="9 10">
    <name type="scientific">Hydrotalea sandarakina</name>
    <dbReference type="NCBI Taxonomy" id="1004304"/>
    <lineage>
        <taxon>Bacteria</taxon>
        <taxon>Pseudomonadati</taxon>
        <taxon>Bacteroidota</taxon>
        <taxon>Chitinophagia</taxon>
        <taxon>Chitinophagales</taxon>
        <taxon>Chitinophagaceae</taxon>
        <taxon>Hydrotalea</taxon>
    </lineage>
</organism>
<sequence>MSYSVQQIAHIIHASAKINYPCHINYLLTDTRQVIDADSSLFFALGTHPTRNGHHYIPIAYNTGIKNFVVQFDFDDSPYPDANFFKVHQPLLALQQLAAFHRSQFNLPVIGITGSNGKTIVKEWLFQLLNADYKIVRSPRSYNSQIGVPLSVWHIAAYHQLGIFEAGISLPNEMQALQKVIQPTIGILTSIGDAHNEGFQNLQQKIQEKLLLFQEVDCFIYCTDDLPEETILPNVTTFSWGSSATAKLQIIDYNYQLNKTIVHYKHNGNAETLEIPFTDKASIHNVLTCFCCLLYLKVNEAVIQQRIQLLQPIDMRMQLKKGIQDCVIINDSYSNDIDSFGIALDYLQQQAAGNRTTVIVSDFLESGIPTQQLYENVAQLLKQKKVNRCIAIGNNIGHYQHAIAAAVEEAYFFIDTTHFLNEWFRFSFQSEYILLKGARKYAFERIAAILELQVHETILEVNLTALANNLRTYRQLLAPTVRTMAMVKAFGYGSGSIEVAKVLQFYHTDYLAVAYIDEGVSLRKAGIALPIMVMNIEESGFNAMVEYGLEPEIFSFQLYHQLHKFLLEQGIENFPVHIKVDTGMHRLGFNPNEANALGNLLIANHTMRVKSVFSHLASAENALHDDFTKQQNDAFIYFSSVLQSILNYQFLRHIANSAAIVRHKNLQYDMVRLGIGLYGVNSAAETNLHLQPVASLKTTIAQIKHLKPGDSVGYNRTAIVQAPTTIATIRIGYADGFSKRLSNGIGFVFINGYRAPVIGSVCMDMTMINISHIPNVKEGDSVEIFGKNISVEEVAKWCSTIPYEILTGISQRVKRVYLNE</sequence>
<dbReference type="EMBL" id="QKZV01000002">
    <property type="protein sequence ID" value="PZX64578.1"/>
    <property type="molecule type" value="Genomic_DNA"/>
</dbReference>
<dbReference type="UniPathway" id="UPA00042">
    <property type="reaction ID" value="UER00497"/>
</dbReference>
<dbReference type="Pfam" id="PF00842">
    <property type="entry name" value="Ala_racemase_C"/>
    <property type="match status" value="1"/>
</dbReference>
<dbReference type="Pfam" id="PF01168">
    <property type="entry name" value="Ala_racemase_N"/>
    <property type="match status" value="1"/>
</dbReference>
<dbReference type="PANTHER" id="PTHR30511:SF0">
    <property type="entry name" value="ALANINE RACEMASE, CATABOLIC-RELATED"/>
    <property type="match status" value="1"/>
</dbReference>
<dbReference type="NCBIfam" id="NF008897">
    <property type="entry name" value="PRK11930.1"/>
    <property type="match status" value="1"/>
</dbReference>
<evidence type="ECO:0000313" key="9">
    <source>
        <dbReference type="EMBL" id="PZX64578.1"/>
    </source>
</evidence>
<feature type="domain" description="Alanine racemase C-terminal" evidence="8">
    <location>
        <begin position="693"/>
        <end position="818"/>
    </location>
</feature>
<dbReference type="FunFam" id="3.20.20.10:FF:000002">
    <property type="entry name" value="Alanine racemase"/>
    <property type="match status" value="1"/>
</dbReference>
<keyword evidence="3 5" id="KW-0663">Pyridoxal phosphate</keyword>
<dbReference type="GO" id="GO:0016881">
    <property type="term" value="F:acid-amino acid ligase activity"/>
    <property type="evidence" value="ECO:0007669"/>
    <property type="project" value="InterPro"/>
</dbReference>
<dbReference type="PRINTS" id="PR00992">
    <property type="entry name" value="ALARACEMASE"/>
</dbReference>
<dbReference type="RefSeq" id="WP_111293739.1">
    <property type="nucleotide sequence ID" value="NZ_QKZV01000002.1"/>
</dbReference>
<evidence type="ECO:0000256" key="3">
    <source>
        <dbReference type="ARBA" id="ARBA00022898"/>
    </source>
</evidence>
<dbReference type="SUPFAM" id="SSF50621">
    <property type="entry name" value="Alanine racemase C-terminal domain-like"/>
    <property type="match status" value="1"/>
</dbReference>
<feature type="binding site" evidence="5 7">
    <location>
        <position position="763"/>
    </location>
    <ligand>
        <name>substrate</name>
    </ligand>
</feature>
<dbReference type="GO" id="GO:0005524">
    <property type="term" value="F:ATP binding"/>
    <property type="evidence" value="ECO:0007669"/>
    <property type="project" value="InterPro"/>
</dbReference>
<keyword evidence="9" id="KW-0436">Ligase</keyword>
<evidence type="ECO:0000313" key="10">
    <source>
        <dbReference type="Proteomes" id="UP000249720"/>
    </source>
</evidence>
<dbReference type="Pfam" id="PF08245">
    <property type="entry name" value="Mur_ligase_M"/>
    <property type="match status" value="1"/>
</dbReference>
<evidence type="ECO:0000256" key="1">
    <source>
        <dbReference type="ARBA" id="ARBA00000316"/>
    </source>
</evidence>
<dbReference type="InterPro" id="IPR013221">
    <property type="entry name" value="Mur_ligase_cen"/>
</dbReference>
<dbReference type="InterPro" id="IPR001608">
    <property type="entry name" value="Ala_racemase_N"/>
</dbReference>
<dbReference type="InterPro" id="IPR035911">
    <property type="entry name" value="MurE/MurF_N"/>
</dbReference>
<dbReference type="OrthoDB" id="9801978at2"/>
<dbReference type="InterPro" id="IPR004101">
    <property type="entry name" value="Mur_ligase_C"/>
</dbReference>
<dbReference type="AlphaFoldDB" id="A0A2W7RV55"/>
<evidence type="ECO:0000256" key="7">
    <source>
        <dbReference type="PIRSR" id="PIRSR600821-52"/>
    </source>
</evidence>
<dbReference type="GO" id="GO:0030632">
    <property type="term" value="P:D-alanine biosynthetic process"/>
    <property type="evidence" value="ECO:0007669"/>
    <property type="project" value="UniProtKB-UniRule"/>
</dbReference>
<dbReference type="EC" id="5.1.1.1" evidence="5"/>
<feature type="active site" description="Proton acceptor; specific for D-alanine" evidence="5">
    <location>
        <position position="488"/>
    </location>
</feature>
<dbReference type="HAMAP" id="MF_01201">
    <property type="entry name" value="Ala_racemase"/>
    <property type="match status" value="1"/>
</dbReference>
<dbReference type="InterPro" id="IPR011079">
    <property type="entry name" value="Ala_racemase_C"/>
</dbReference>
<comment type="catalytic activity">
    <reaction evidence="1 5">
        <text>L-alanine = D-alanine</text>
        <dbReference type="Rhea" id="RHEA:20249"/>
        <dbReference type="ChEBI" id="CHEBI:57416"/>
        <dbReference type="ChEBI" id="CHEBI:57972"/>
        <dbReference type="EC" id="5.1.1.1"/>
    </reaction>
</comment>
<dbReference type="SUPFAM" id="SSF53623">
    <property type="entry name" value="MurD-like peptide ligases, catalytic domain"/>
    <property type="match status" value="1"/>
</dbReference>
<dbReference type="SUPFAM" id="SSF51419">
    <property type="entry name" value="PLP-binding barrel"/>
    <property type="match status" value="1"/>
</dbReference>
<gene>
    <name evidence="9" type="ORF">LX80_00774</name>
</gene>
<feature type="active site" description="Proton acceptor; specific for L-alanine" evidence="5">
    <location>
        <position position="714"/>
    </location>
</feature>
<proteinExistence type="inferred from homology"/>
<comment type="caution">
    <text evidence="9">The sequence shown here is derived from an EMBL/GenBank/DDBJ whole genome shotgun (WGS) entry which is preliminary data.</text>
</comment>
<protein>
    <recommendedName>
        <fullName evidence="5">Alanine racemase</fullName>
        <ecNumber evidence="5">5.1.1.1</ecNumber>
    </recommendedName>
</protein>
<evidence type="ECO:0000256" key="4">
    <source>
        <dbReference type="ARBA" id="ARBA00023235"/>
    </source>
</evidence>
<evidence type="ECO:0000259" key="8">
    <source>
        <dbReference type="SMART" id="SM01005"/>
    </source>
</evidence>
<accession>A0A2W7RV55</accession>
<comment type="function">
    <text evidence="5">Catalyzes the interconversion of L-alanine and D-alanine. May also act on other amino acids.</text>
</comment>
<dbReference type="Gene3D" id="3.40.1190.10">
    <property type="entry name" value="Mur-like, catalytic domain"/>
    <property type="match status" value="1"/>
</dbReference>
<dbReference type="Pfam" id="PF02875">
    <property type="entry name" value="Mur_ligase_C"/>
    <property type="match status" value="1"/>
</dbReference>
<dbReference type="Gene3D" id="3.90.190.20">
    <property type="entry name" value="Mur ligase, C-terminal domain"/>
    <property type="match status" value="1"/>
</dbReference>
<dbReference type="InterPro" id="IPR000821">
    <property type="entry name" value="Ala_racemase"/>
</dbReference>
<dbReference type="InterPro" id="IPR036565">
    <property type="entry name" value="Mur-like_cat_sf"/>
</dbReference>
<dbReference type="GO" id="GO:0005829">
    <property type="term" value="C:cytosol"/>
    <property type="evidence" value="ECO:0007669"/>
    <property type="project" value="TreeGrafter"/>
</dbReference>
<feature type="binding site" evidence="5 7">
    <location>
        <position position="586"/>
    </location>
    <ligand>
        <name>substrate</name>
    </ligand>
</feature>
<name>A0A2W7RV55_9BACT</name>
<comment type="cofactor">
    <cofactor evidence="2 5 6">
        <name>pyridoxal 5'-phosphate</name>
        <dbReference type="ChEBI" id="CHEBI:597326"/>
    </cofactor>
</comment>
<dbReference type="NCBIfam" id="TIGR00492">
    <property type="entry name" value="alr"/>
    <property type="match status" value="1"/>
</dbReference>
<comment type="similarity">
    <text evidence="5">Belongs to the alanine racemase family.</text>
</comment>
<feature type="modified residue" description="N6-(pyridoxal phosphate)lysine" evidence="5 6">
    <location>
        <position position="488"/>
    </location>
</feature>
<dbReference type="Gene3D" id="3.40.1390.10">
    <property type="entry name" value="MurE/MurF, N-terminal domain"/>
    <property type="match status" value="1"/>
</dbReference>
<reference evidence="9 10" key="1">
    <citation type="submission" date="2018-06" db="EMBL/GenBank/DDBJ databases">
        <title>Genomic Encyclopedia of Archaeal and Bacterial Type Strains, Phase II (KMG-II): from individual species to whole genera.</title>
        <authorList>
            <person name="Goeker M."/>
        </authorList>
    </citation>
    <scope>NUCLEOTIDE SEQUENCE [LARGE SCALE GENOMIC DNA]</scope>
    <source>
        <strain evidence="9 10">DSM 23241</strain>
    </source>
</reference>
<dbReference type="SUPFAM" id="SSF63418">
    <property type="entry name" value="MurE/MurF N-terminal domain"/>
    <property type="match status" value="1"/>
</dbReference>
<evidence type="ECO:0000256" key="5">
    <source>
        <dbReference type="HAMAP-Rule" id="MF_01201"/>
    </source>
</evidence>
<dbReference type="InterPro" id="IPR029066">
    <property type="entry name" value="PLP-binding_barrel"/>
</dbReference>
<dbReference type="SMART" id="SM01005">
    <property type="entry name" value="Ala_racemase_C"/>
    <property type="match status" value="1"/>
</dbReference>
<evidence type="ECO:0000256" key="6">
    <source>
        <dbReference type="PIRSR" id="PIRSR600821-50"/>
    </source>
</evidence>
<dbReference type="CDD" id="cd00430">
    <property type="entry name" value="PLPDE_III_AR"/>
    <property type="match status" value="1"/>
</dbReference>